<accession>G3H838</accession>
<gene>
    <name evidence="2" type="ORF">I79_006535</name>
</gene>
<name>G3H838_CRIGR</name>
<evidence type="ECO:0000313" key="2">
    <source>
        <dbReference type="EMBL" id="EGV97077.1"/>
    </source>
</evidence>
<dbReference type="InParanoid" id="G3H838"/>
<proteinExistence type="predicted"/>
<protein>
    <submittedName>
        <fullName evidence="2">Uncharacterized protein</fullName>
    </submittedName>
</protein>
<evidence type="ECO:0000256" key="1">
    <source>
        <dbReference type="SAM" id="MobiDB-lite"/>
    </source>
</evidence>
<reference evidence="3" key="1">
    <citation type="journal article" date="2011" name="Nat. Biotechnol.">
        <title>The genomic sequence of the Chinese hamster ovary (CHO)-K1 cell line.</title>
        <authorList>
            <person name="Xu X."/>
            <person name="Nagarajan H."/>
            <person name="Lewis N.E."/>
            <person name="Pan S."/>
            <person name="Cai Z."/>
            <person name="Liu X."/>
            <person name="Chen W."/>
            <person name="Xie M."/>
            <person name="Wang W."/>
            <person name="Hammond S."/>
            <person name="Andersen M.R."/>
            <person name="Neff N."/>
            <person name="Passarelli B."/>
            <person name="Koh W."/>
            <person name="Fan H.C."/>
            <person name="Wang J."/>
            <person name="Gui Y."/>
            <person name="Lee K.H."/>
            <person name="Betenbaugh M.J."/>
            <person name="Quake S.R."/>
            <person name="Famili I."/>
            <person name="Palsson B.O."/>
            <person name="Wang J."/>
        </authorList>
    </citation>
    <scope>NUCLEOTIDE SEQUENCE [LARGE SCALE GENOMIC DNA]</scope>
    <source>
        <strain evidence="3">CHO K1 cell line</strain>
    </source>
</reference>
<dbReference type="Proteomes" id="UP000001075">
    <property type="component" value="Unassembled WGS sequence"/>
</dbReference>
<dbReference type="GlyGen" id="G3H838">
    <property type="glycosylation" value="1 site"/>
</dbReference>
<feature type="compositionally biased region" description="Polar residues" evidence="1">
    <location>
        <begin position="13"/>
        <end position="24"/>
    </location>
</feature>
<sequence>MVWRDGSKVKSMHCSSDHLSSVPSTGTWWSTAPVTPAPRDLTPSMDLHGYLCSRTQIHTQTHSFKKKSKS</sequence>
<dbReference type="EMBL" id="JH000206">
    <property type="protein sequence ID" value="EGV97077.1"/>
    <property type="molecule type" value="Genomic_DNA"/>
</dbReference>
<organism evidence="2 3">
    <name type="scientific">Cricetulus griseus</name>
    <name type="common">Chinese hamster</name>
    <name type="synonym">Cricetulus barabensis griseus</name>
    <dbReference type="NCBI Taxonomy" id="10029"/>
    <lineage>
        <taxon>Eukaryota</taxon>
        <taxon>Metazoa</taxon>
        <taxon>Chordata</taxon>
        <taxon>Craniata</taxon>
        <taxon>Vertebrata</taxon>
        <taxon>Euteleostomi</taxon>
        <taxon>Mammalia</taxon>
        <taxon>Eutheria</taxon>
        <taxon>Euarchontoglires</taxon>
        <taxon>Glires</taxon>
        <taxon>Rodentia</taxon>
        <taxon>Myomorpha</taxon>
        <taxon>Muroidea</taxon>
        <taxon>Cricetidae</taxon>
        <taxon>Cricetinae</taxon>
        <taxon>Cricetulus</taxon>
    </lineage>
</organism>
<dbReference type="AlphaFoldDB" id="G3H838"/>
<feature type="region of interest" description="Disordered" evidence="1">
    <location>
        <begin position="1"/>
        <end position="24"/>
    </location>
</feature>
<evidence type="ECO:0000313" key="3">
    <source>
        <dbReference type="Proteomes" id="UP000001075"/>
    </source>
</evidence>